<dbReference type="RefSeq" id="WP_274050656.1">
    <property type="nucleotide sequence ID" value="NZ_CP059693.1"/>
</dbReference>
<dbReference type="EMBL" id="CP059693">
    <property type="protein sequence ID" value="WDE10610.1"/>
    <property type="molecule type" value="Genomic_DNA"/>
</dbReference>
<keyword evidence="3" id="KW-1185">Reference proteome</keyword>
<evidence type="ECO:0000313" key="2">
    <source>
        <dbReference type="EMBL" id="WDE10610.1"/>
    </source>
</evidence>
<proteinExistence type="predicted"/>
<reference evidence="2 3" key="1">
    <citation type="journal article" date="2022" name="Mar. Drugs">
        <title>Bioassay-Guided Fractionation Leads to the Detection of Cholic Acid Generated by the Rare Thalassomonas sp.</title>
        <authorList>
            <person name="Pheiffer F."/>
            <person name="Schneider Y.K."/>
            <person name="Hansen E.H."/>
            <person name="Andersen J.H."/>
            <person name="Isaksson J."/>
            <person name="Busche T."/>
            <person name="R C."/>
            <person name="Kalinowski J."/>
            <person name="Zyl L.V."/>
            <person name="Trindade M."/>
        </authorList>
    </citation>
    <scope>NUCLEOTIDE SEQUENCE [LARGE SCALE GENOMIC DNA]</scope>
    <source>
        <strain evidence="2 3">A5K-61T</strain>
    </source>
</reference>
<evidence type="ECO:0008006" key="4">
    <source>
        <dbReference type="Google" id="ProtNLM"/>
    </source>
</evidence>
<accession>A0ABY7VAG5</accession>
<organism evidence="2 3">
    <name type="scientific">Thalassomonas haliotis</name>
    <dbReference type="NCBI Taxonomy" id="485448"/>
    <lineage>
        <taxon>Bacteria</taxon>
        <taxon>Pseudomonadati</taxon>
        <taxon>Pseudomonadota</taxon>
        <taxon>Gammaproteobacteria</taxon>
        <taxon>Alteromonadales</taxon>
        <taxon>Colwelliaceae</taxon>
        <taxon>Thalassomonas</taxon>
    </lineage>
</organism>
<keyword evidence="1" id="KW-0732">Signal</keyword>
<gene>
    <name evidence="2" type="ORF">H3N35_20470</name>
</gene>
<evidence type="ECO:0000256" key="1">
    <source>
        <dbReference type="SAM" id="SignalP"/>
    </source>
</evidence>
<name>A0ABY7VAG5_9GAMM</name>
<feature type="signal peptide" evidence="1">
    <location>
        <begin position="1"/>
        <end position="23"/>
    </location>
</feature>
<sequence>MQLLKRIIFATTLLFSVSNQANATLFTWHLEFVVDSVSVDYNYPRDSYPVPDQGDILDAVISYDTDTQLAYGHDSLSVYTDDIAVNIPELTTDVWGSSQSTELRNATGNVAIESREGGYFGEKLEIYFSDHTTNLEPPTNWHTTFSQINFVYRHFLETLDTPPWRDAQLLVSGHARSVTLLTPSDSASVPESSSIAFLLIALFTLLGSSRLNKRA</sequence>
<protein>
    <recommendedName>
        <fullName evidence="4">PEP-CTERM protein-sorting domain-containing protein</fullName>
    </recommendedName>
</protein>
<dbReference type="Proteomes" id="UP001215231">
    <property type="component" value="Chromosome"/>
</dbReference>
<feature type="chain" id="PRO_5045465952" description="PEP-CTERM protein-sorting domain-containing protein" evidence="1">
    <location>
        <begin position="24"/>
        <end position="215"/>
    </location>
</feature>
<evidence type="ECO:0000313" key="3">
    <source>
        <dbReference type="Proteomes" id="UP001215231"/>
    </source>
</evidence>